<dbReference type="AlphaFoldDB" id="I3J5Z8"/>
<feature type="domain" description="Transmembrane protein 106 C-terminal" evidence="7">
    <location>
        <begin position="94"/>
        <end position="232"/>
    </location>
</feature>
<evidence type="ECO:0000256" key="1">
    <source>
        <dbReference type="ARBA" id="ARBA00004308"/>
    </source>
</evidence>
<feature type="transmembrane region" description="Helical" evidence="6">
    <location>
        <begin position="72"/>
        <end position="93"/>
    </location>
</feature>
<evidence type="ECO:0000259" key="8">
    <source>
        <dbReference type="Pfam" id="PF21002"/>
    </source>
</evidence>
<dbReference type="InterPro" id="IPR048511">
    <property type="entry name" value="TMEM106_N"/>
</dbReference>
<evidence type="ECO:0000313" key="9">
    <source>
        <dbReference type="Ensembl" id="ENSONIP00000004288.2"/>
    </source>
</evidence>
<dbReference type="Pfam" id="PF07092">
    <property type="entry name" value="TMEM106"/>
    <property type="match status" value="1"/>
</dbReference>
<evidence type="ECO:0000256" key="4">
    <source>
        <dbReference type="ARBA" id="ARBA00022989"/>
    </source>
</evidence>
<dbReference type="Ensembl" id="ENSONIT00000004289.2">
    <property type="protein sequence ID" value="ENSONIP00000004288.2"/>
    <property type="gene ID" value="ENSONIG00000003404.2"/>
</dbReference>
<dbReference type="PANTHER" id="PTHR28556:SF6">
    <property type="entry name" value="TRANSMEMBRANE PROTEIN 106A"/>
    <property type="match status" value="1"/>
</dbReference>
<dbReference type="GO" id="GO:0012505">
    <property type="term" value="C:endomembrane system"/>
    <property type="evidence" value="ECO:0007669"/>
    <property type="project" value="UniProtKB-SubCell"/>
</dbReference>
<dbReference type="eggNOG" id="ENOG502RY0I">
    <property type="taxonomic scope" value="Eukaryota"/>
</dbReference>
<dbReference type="Proteomes" id="UP000005207">
    <property type="component" value="Linkage group LG4"/>
</dbReference>
<comment type="subcellular location">
    <subcellularLocation>
        <location evidence="1">Endomembrane system</location>
    </subcellularLocation>
</comment>
<name>I3J5Z8_ORENI</name>
<keyword evidence="10" id="KW-1185">Reference proteome</keyword>
<keyword evidence="4 6" id="KW-1133">Transmembrane helix</keyword>
<evidence type="ECO:0000256" key="2">
    <source>
        <dbReference type="ARBA" id="ARBA00008111"/>
    </source>
</evidence>
<reference evidence="9" key="3">
    <citation type="submission" date="2025-09" db="UniProtKB">
        <authorList>
            <consortium name="Ensembl"/>
        </authorList>
    </citation>
    <scope>IDENTIFICATION</scope>
</reference>
<dbReference type="InterPro" id="IPR009790">
    <property type="entry name" value="TMEM106"/>
</dbReference>
<dbReference type="InterPro" id="IPR048509">
    <property type="entry name" value="TMEM106_C"/>
</dbReference>
<dbReference type="HOGENOM" id="CLU_089337_1_0_1"/>
<sequence length="242" mass="26721">MFSHLPKTFAQYCVCVCDSIKRTSLSRRCSSADTVHCPTCQGTGRIPRGQESKLVAVIPCTDQRLRPRHTKLYVALSVGLCLLVSILVLFFLFPRSVLLSPVAVKSSSVYFTHDGVQINITNVLNITNNNFAAVQAYNLTVQALNFGTVLGTVSIKNVVSVKPLSMKTVRCDAVTTAVRERSTHLNYCKKESLPVHILYVNLQISLTVFCLARYEQLSLETYEYIDCGANNTVPHSIQAAST</sequence>
<evidence type="ECO:0000259" key="7">
    <source>
        <dbReference type="Pfam" id="PF07092"/>
    </source>
</evidence>
<evidence type="ECO:0008006" key="11">
    <source>
        <dbReference type="Google" id="ProtNLM"/>
    </source>
</evidence>
<dbReference type="STRING" id="8128.ENSONIP00000004288"/>
<keyword evidence="3 6" id="KW-0812">Transmembrane</keyword>
<dbReference type="InParanoid" id="I3J5Z8"/>
<dbReference type="OMA" id="ADTVHCP"/>
<dbReference type="Pfam" id="PF21002">
    <property type="entry name" value="TMEM106_N"/>
    <property type="match status" value="1"/>
</dbReference>
<evidence type="ECO:0000313" key="10">
    <source>
        <dbReference type="Proteomes" id="UP000005207"/>
    </source>
</evidence>
<evidence type="ECO:0000256" key="3">
    <source>
        <dbReference type="ARBA" id="ARBA00022692"/>
    </source>
</evidence>
<reference evidence="9" key="2">
    <citation type="submission" date="2025-08" db="UniProtKB">
        <authorList>
            <consortium name="Ensembl"/>
        </authorList>
    </citation>
    <scope>IDENTIFICATION</scope>
</reference>
<accession>I3J5Z8</accession>
<evidence type="ECO:0000256" key="5">
    <source>
        <dbReference type="ARBA" id="ARBA00023136"/>
    </source>
</evidence>
<comment type="similarity">
    <text evidence="2">Belongs to the TMEM106 family.</text>
</comment>
<reference evidence="10" key="1">
    <citation type="submission" date="2012-01" db="EMBL/GenBank/DDBJ databases">
        <title>The Genome Sequence of Oreochromis niloticus (Nile Tilapia).</title>
        <authorList>
            <consortium name="Broad Institute Genome Assembly Team"/>
            <consortium name="Broad Institute Sequencing Platform"/>
            <person name="Di Palma F."/>
            <person name="Johnson J."/>
            <person name="Lander E.S."/>
            <person name="Lindblad-Toh K."/>
        </authorList>
    </citation>
    <scope>NUCLEOTIDE SEQUENCE [LARGE SCALE GENOMIC DNA]</scope>
</reference>
<evidence type="ECO:0000256" key="6">
    <source>
        <dbReference type="SAM" id="Phobius"/>
    </source>
</evidence>
<gene>
    <name evidence="9" type="primary">LOC100702945</name>
</gene>
<keyword evidence="5 6" id="KW-0472">Membrane</keyword>
<feature type="domain" description="Transmembrane protein 106 N-terminal" evidence="8">
    <location>
        <begin position="28"/>
        <end position="71"/>
    </location>
</feature>
<dbReference type="GeneTree" id="ENSGT00940000166248"/>
<proteinExistence type="inferred from homology"/>
<organism evidence="9 10">
    <name type="scientific">Oreochromis niloticus</name>
    <name type="common">Nile tilapia</name>
    <name type="synonym">Tilapia nilotica</name>
    <dbReference type="NCBI Taxonomy" id="8128"/>
    <lineage>
        <taxon>Eukaryota</taxon>
        <taxon>Metazoa</taxon>
        <taxon>Chordata</taxon>
        <taxon>Craniata</taxon>
        <taxon>Vertebrata</taxon>
        <taxon>Euteleostomi</taxon>
        <taxon>Actinopterygii</taxon>
        <taxon>Neopterygii</taxon>
        <taxon>Teleostei</taxon>
        <taxon>Neoteleostei</taxon>
        <taxon>Acanthomorphata</taxon>
        <taxon>Ovalentaria</taxon>
        <taxon>Cichlomorphae</taxon>
        <taxon>Cichliformes</taxon>
        <taxon>Cichlidae</taxon>
        <taxon>African cichlids</taxon>
        <taxon>Pseudocrenilabrinae</taxon>
        <taxon>Oreochromini</taxon>
        <taxon>Oreochromis</taxon>
    </lineage>
</organism>
<dbReference type="PANTHER" id="PTHR28556">
    <property type="entry name" value="TRANSMEMBRANE PROTEIN 106B"/>
    <property type="match status" value="1"/>
</dbReference>
<protein>
    <recommendedName>
        <fullName evidence="11">Transmembrane protein 106A</fullName>
    </recommendedName>
</protein>